<feature type="transmembrane region" description="Helical" evidence="7">
    <location>
        <begin position="125"/>
        <end position="146"/>
    </location>
</feature>
<feature type="transmembrane region" description="Helical" evidence="7">
    <location>
        <begin position="16"/>
        <end position="38"/>
    </location>
</feature>
<comment type="similarity">
    <text evidence="7">Belongs to the inorganic phosphate transporter (PiT) (TC 2.A.20) family.</text>
</comment>
<feature type="transmembrane region" description="Helical" evidence="7">
    <location>
        <begin position="158"/>
        <end position="182"/>
    </location>
</feature>
<comment type="function">
    <text evidence="7">Sodium-phosphate symporter.</text>
</comment>
<organism evidence="9 10">
    <name type="scientific">Chlamydomonas eustigma</name>
    <dbReference type="NCBI Taxonomy" id="1157962"/>
    <lineage>
        <taxon>Eukaryota</taxon>
        <taxon>Viridiplantae</taxon>
        <taxon>Chlorophyta</taxon>
        <taxon>core chlorophytes</taxon>
        <taxon>Chlorophyceae</taxon>
        <taxon>CS clade</taxon>
        <taxon>Chlamydomonadales</taxon>
        <taxon>Chlamydomonadaceae</taxon>
        <taxon>Chlamydomonas</taxon>
    </lineage>
</organism>
<dbReference type="STRING" id="1157962.A0A250X876"/>
<feature type="transmembrane region" description="Helical" evidence="7">
    <location>
        <begin position="756"/>
        <end position="779"/>
    </location>
</feature>
<keyword evidence="4 7" id="KW-0812">Transmembrane</keyword>
<dbReference type="GO" id="GO:0005315">
    <property type="term" value="F:phosphate transmembrane transporter activity"/>
    <property type="evidence" value="ECO:0007669"/>
    <property type="project" value="InterPro"/>
</dbReference>
<dbReference type="Proteomes" id="UP000232323">
    <property type="component" value="Unassembled WGS sequence"/>
</dbReference>
<evidence type="ECO:0000256" key="7">
    <source>
        <dbReference type="RuleBase" id="RU363058"/>
    </source>
</evidence>
<dbReference type="Pfam" id="PF01384">
    <property type="entry name" value="PHO4"/>
    <property type="match status" value="1"/>
</dbReference>
<dbReference type="OrthoDB" id="260807at2759"/>
<keyword evidence="5 7" id="KW-1133">Transmembrane helix</keyword>
<reference evidence="9 10" key="1">
    <citation type="submission" date="2017-08" db="EMBL/GenBank/DDBJ databases">
        <title>Acidophilic green algal genome provides insights into adaptation to an acidic environment.</title>
        <authorList>
            <person name="Hirooka S."/>
            <person name="Hirose Y."/>
            <person name="Kanesaki Y."/>
            <person name="Higuchi S."/>
            <person name="Fujiwara T."/>
            <person name="Onuma R."/>
            <person name="Era A."/>
            <person name="Ohbayashi R."/>
            <person name="Uzuka A."/>
            <person name="Nozaki H."/>
            <person name="Yoshikawa H."/>
            <person name="Miyagishima S.Y."/>
        </authorList>
    </citation>
    <scope>NUCLEOTIDE SEQUENCE [LARGE SCALE GENOMIC DNA]</scope>
    <source>
        <strain evidence="9 10">NIES-2499</strain>
    </source>
</reference>
<feature type="transmembrane region" description="Helical" evidence="7">
    <location>
        <begin position="194"/>
        <end position="217"/>
    </location>
</feature>
<feature type="region of interest" description="Disordered" evidence="8">
    <location>
        <begin position="545"/>
        <end position="569"/>
    </location>
</feature>
<dbReference type="EMBL" id="BEGY01000041">
    <property type="protein sequence ID" value="GAX79284.1"/>
    <property type="molecule type" value="Genomic_DNA"/>
</dbReference>
<feature type="transmembrane region" description="Helical" evidence="7">
    <location>
        <begin position="671"/>
        <end position="693"/>
    </location>
</feature>
<feature type="transmembrane region" description="Helical" evidence="7">
    <location>
        <begin position="232"/>
        <end position="254"/>
    </location>
</feature>
<dbReference type="GO" id="GO:0016020">
    <property type="term" value="C:membrane"/>
    <property type="evidence" value="ECO:0007669"/>
    <property type="project" value="UniProtKB-SubCell"/>
</dbReference>
<feature type="transmembrane region" description="Helical" evidence="7">
    <location>
        <begin position="50"/>
        <end position="74"/>
    </location>
</feature>
<evidence type="ECO:0000256" key="3">
    <source>
        <dbReference type="ARBA" id="ARBA00022592"/>
    </source>
</evidence>
<feature type="transmembrane region" description="Helical" evidence="7">
    <location>
        <begin position="94"/>
        <end position="118"/>
    </location>
</feature>
<keyword evidence="2 7" id="KW-0813">Transport</keyword>
<proteinExistence type="inferred from homology"/>
<evidence type="ECO:0000256" key="5">
    <source>
        <dbReference type="ARBA" id="ARBA00022989"/>
    </source>
</evidence>
<keyword evidence="3 7" id="KW-0592">Phosphate transport</keyword>
<evidence type="ECO:0000256" key="8">
    <source>
        <dbReference type="SAM" id="MobiDB-lite"/>
    </source>
</evidence>
<dbReference type="GO" id="GO:0035435">
    <property type="term" value="P:phosphate ion transmembrane transport"/>
    <property type="evidence" value="ECO:0007669"/>
    <property type="project" value="TreeGrafter"/>
</dbReference>
<evidence type="ECO:0000313" key="10">
    <source>
        <dbReference type="Proteomes" id="UP000232323"/>
    </source>
</evidence>
<sequence length="896" mass="96670">MEPLTEHPGPWTTYEWIVVLGGMICLASSWSIGANYVANAFGTSVGAKTLKLWQACLVAGMFEFAGAMSLGAAVVSTVETSIADVSVFTDQPEFYMYGMLCSMASAGIWVTTATYLELAVSTTHSVVGAILGFTFVYSGYSGVLWATPTVDFPFYKGMVPIVISWFTSPVIAGFVAAMFFLFNRAFILRKQNSTQLAFFSLPFLVLIAIFVDLFFVLSRGAHISWSYQDCAWVAAAAAAGAALLSAFTVLPLLMRRFRHNMDKKRSITSRSSLKLSPHRRASLFATTSECKDVHAQAADIVVDMTKHRLWPDPLLLKESAMELGSRPSMTYSSNSAGLNDPEQLAVIREEGGASRVWDDYVSDPNSCSERKEKSQVYDTSQPGAVSLMEAVVPAADLMEAVVPAADLIESVVPAADSVSASAKSVSSAEVAFRSCAAASEMTQLVNAEVDDTTAVYAAFIASESGKEAMASIPLGLKSAVSNNLVKPGNYKAEAVSDACRMCVGLEGEMKKTGEVMEVDTAQISHGESKLDDGVAVMVGVWENALGDQGDDDSSDPLHSTHHGGKGKMKELREQLKGKLSMAKEAFLHGVRQDIFEDIQHDQRVTAMHQAAELFDPETEMVYKYLQVLSACCVSFAHGSNGIANSVGPYSGIWHVYRTWTLSTASTERCPYWILAIGGFGIVIGLWTYGYNIIRALGVKMVKITPSRGFCAELAVAFTITIASAFGLPISTTHCIVGAEIGVGMCEDLSKGTNWRLFFKIATSWVCTIIITTLLCATLFSQGAYAPSIIMANQINSFEDTLAVATATNCNLLIDNILYMNKTLGRYDSALASQVMDLQAFLSYIMNTSANGVIETGSMIQVFKQSQSLIRNHAVVAVGYNTSGPVYNLTETIIPVL</sequence>
<evidence type="ECO:0000313" key="9">
    <source>
        <dbReference type="EMBL" id="GAX79284.1"/>
    </source>
</evidence>
<dbReference type="AlphaFoldDB" id="A0A250X876"/>
<evidence type="ECO:0000256" key="4">
    <source>
        <dbReference type="ARBA" id="ARBA00022692"/>
    </source>
</evidence>
<feature type="transmembrane region" description="Helical" evidence="7">
    <location>
        <begin position="713"/>
        <end position="736"/>
    </location>
</feature>
<gene>
    <name evidence="9" type="ORF">CEUSTIGMA_g6724.t1</name>
</gene>
<keyword evidence="6 7" id="KW-0472">Membrane</keyword>
<comment type="subcellular location">
    <subcellularLocation>
        <location evidence="1 7">Membrane</location>
        <topology evidence="1 7">Multi-pass membrane protein</topology>
    </subcellularLocation>
</comment>
<evidence type="ECO:0000256" key="6">
    <source>
        <dbReference type="ARBA" id="ARBA00023136"/>
    </source>
</evidence>
<accession>A0A250X876</accession>
<name>A0A250X876_9CHLO</name>
<dbReference type="PANTHER" id="PTHR11101:SF96">
    <property type="entry name" value="PHOSPHATE TRANSPORTER"/>
    <property type="match status" value="1"/>
</dbReference>
<keyword evidence="10" id="KW-1185">Reference proteome</keyword>
<evidence type="ECO:0000256" key="2">
    <source>
        <dbReference type="ARBA" id="ARBA00022448"/>
    </source>
</evidence>
<comment type="caution">
    <text evidence="9">The sequence shown here is derived from an EMBL/GenBank/DDBJ whole genome shotgun (WGS) entry which is preliminary data.</text>
</comment>
<dbReference type="InterPro" id="IPR001204">
    <property type="entry name" value="Phos_transporter"/>
</dbReference>
<protein>
    <recommendedName>
        <fullName evidence="7">Phosphate transporter</fullName>
    </recommendedName>
</protein>
<dbReference type="PANTHER" id="PTHR11101">
    <property type="entry name" value="PHOSPHATE TRANSPORTER"/>
    <property type="match status" value="1"/>
</dbReference>
<evidence type="ECO:0000256" key="1">
    <source>
        <dbReference type="ARBA" id="ARBA00004141"/>
    </source>
</evidence>